<dbReference type="EMBL" id="AMEZ01000118">
    <property type="protein sequence ID" value="EKY22884.1"/>
    <property type="molecule type" value="Genomic_DNA"/>
</dbReference>
<dbReference type="Pfam" id="PF13786">
    <property type="entry name" value="DUF4179"/>
    <property type="match status" value="1"/>
</dbReference>
<keyword evidence="5" id="KW-1185">Reference proteome</keyword>
<organism evidence="4 5">
    <name type="scientific">Clostridium celatum DSM 1785</name>
    <dbReference type="NCBI Taxonomy" id="545697"/>
    <lineage>
        <taxon>Bacteria</taxon>
        <taxon>Bacillati</taxon>
        <taxon>Bacillota</taxon>
        <taxon>Clostridia</taxon>
        <taxon>Eubacteriales</taxon>
        <taxon>Clostridiaceae</taxon>
        <taxon>Clostridium</taxon>
    </lineage>
</organism>
<dbReference type="eggNOG" id="ENOG502ZA1Y">
    <property type="taxonomic scope" value="Bacteria"/>
</dbReference>
<reference evidence="4 5" key="1">
    <citation type="submission" date="2012-05" db="EMBL/GenBank/DDBJ databases">
        <authorList>
            <person name="Weinstock G."/>
            <person name="Sodergren E."/>
            <person name="Lobos E.A."/>
            <person name="Fulton L."/>
            <person name="Fulton R."/>
            <person name="Courtney L."/>
            <person name="Fronick C."/>
            <person name="O'Laughlin M."/>
            <person name="Godfrey J."/>
            <person name="Wilson R.M."/>
            <person name="Miner T."/>
            <person name="Farmer C."/>
            <person name="Delehaunty K."/>
            <person name="Cordes M."/>
            <person name="Minx P."/>
            <person name="Tomlinson C."/>
            <person name="Chen J."/>
            <person name="Wollam A."/>
            <person name="Pepin K.H."/>
            <person name="Bhonagiri V."/>
            <person name="Zhang X."/>
            <person name="Suruliraj S."/>
            <person name="Warren W."/>
            <person name="Mitreva M."/>
            <person name="Mardis E.R."/>
            <person name="Wilson R.K."/>
        </authorList>
    </citation>
    <scope>NUCLEOTIDE SEQUENCE [LARGE SCALE GENOMIC DNA]</scope>
    <source>
        <strain evidence="4 5">DSM 1785</strain>
    </source>
</reference>
<dbReference type="STRING" id="545697.HMPREF0216_03080"/>
<accession>L1Q4G8</accession>
<dbReference type="RefSeq" id="WP_005215625.1">
    <property type="nucleotide sequence ID" value="NZ_KB291704.1"/>
</dbReference>
<evidence type="ECO:0000313" key="5">
    <source>
        <dbReference type="Proteomes" id="UP000010420"/>
    </source>
</evidence>
<evidence type="ECO:0000313" key="4">
    <source>
        <dbReference type="EMBL" id="EKY22884.1"/>
    </source>
</evidence>
<keyword evidence="1" id="KW-0472">Membrane</keyword>
<comment type="caution">
    <text evidence="4">The sequence shown here is derived from an EMBL/GenBank/DDBJ whole genome shotgun (WGS) entry which is preliminary data.</text>
</comment>
<feature type="domain" description="DUF5643" evidence="3">
    <location>
        <begin position="256"/>
        <end position="371"/>
    </location>
</feature>
<dbReference type="InterPro" id="IPR040680">
    <property type="entry name" value="DUF5643"/>
</dbReference>
<keyword evidence="1" id="KW-1133">Transmembrane helix</keyword>
<protein>
    <submittedName>
        <fullName evidence="4">Putative septum site-determining protein MinC</fullName>
    </submittedName>
</protein>
<dbReference type="Proteomes" id="UP000010420">
    <property type="component" value="Unassembled WGS sequence"/>
</dbReference>
<feature type="transmembrane region" description="Helical" evidence="1">
    <location>
        <begin position="79"/>
        <end position="98"/>
    </location>
</feature>
<dbReference type="OrthoDB" id="1695052at2"/>
<dbReference type="Pfam" id="PF18705">
    <property type="entry name" value="DUF5643"/>
    <property type="match status" value="1"/>
</dbReference>
<dbReference type="Gene3D" id="2.60.40.1630">
    <property type="entry name" value="bacillus anthracis domain"/>
    <property type="match status" value="1"/>
</dbReference>
<dbReference type="HOGENOM" id="CLU_069087_0_0_9"/>
<sequence>MKKTNINNVNRDNGNLGDLNKSNINLEDINIDDISVSSKLDDIIKNAVNEGYEEVDNKNYKSERYRNMMNSNNRKFKKGIVAAAIAVAVGVTAFGVAFGDEALATVKMAMFDIGKYLGINKNLEDYKTVVNSAVSKNGITVQLNEVILNKDEVILSTTVKSDKELGENGNISLFGRVYVNGKKASSSASGTSKVIDEYTQEEVMSYNLDKELLQGDLYVEVKYDEAYVYINGEKDEVKGPWNFEFESNGDALMINTNTIELNNSFELENGQKITLNEYVSNDMGQKIYYSVENKDKNNVYDVVLRGYDDLGNEVEFYSSYEELTNGLMKNQTEILEEATTLILTPYAVAYPKESGKMSNDYKQVGQEFTIRIK</sequence>
<dbReference type="InterPro" id="IPR025436">
    <property type="entry name" value="DUF4179"/>
</dbReference>
<dbReference type="PATRIC" id="fig|545697.3.peg.3017"/>
<dbReference type="Gene3D" id="2.60.40.1640">
    <property type="entry name" value="Conserved domain protein"/>
    <property type="match status" value="1"/>
</dbReference>
<evidence type="ECO:0000256" key="1">
    <source>
        <dbReference type="SAM" id="Phobius"/>
    </source>
</evidence>
<evidence type="ECO:0000259" key="3">
    <source>
        <dbReference type="Pfam" id="PF18705"/>
    </source>
</evidence>
<name>L1Q4G8_9CLOT</name>
<proteinExistence type="predicted"/>
<dbReference type="AlphaFoldDB" id="L1Q4G8"/>
<keyword evidence="1" id="KW-0812">Transmembrane</keyword>
<evidence type="ECO:0000259" key="2">
    <source>
        <dbReference type="Pfam" id="PF13786"/>
    </source>
</evidence>
<gene>
    <name evidence="4" type="ORF">HMPREF0216_03080</name>
</gene>
<feature type="domain" description="DUF4179" evidence="2">
    <location>
        <begin position="72"/>
        <end position="161"/>
    </location>
</feature>